<gene>
    <name evidence="1" type="ORF">Syun_014868</name>
</gene>
<reference evidence="1 2" key="1">
    <citation type="submission" date="2024-01" db="EMBL/GenBank/DDBJ databases">
        <title>Genome assemblies of Stephania.</title>
        <authorList>
            <person name="Yang L."/>
        </authorList>
    </citation>
    <scope>NUCLEOTIDE SEQUENCE [LARGE SCALE GENOMIC DNA]</scope>
    <source>
        <strain evidence="1">YNDBR</strain>
        <tissue evidence="1">Leaf</tissue>
    </source>
</reference>
<sequence>MRVGTLSQVFAYSAVRSFSHQQLPSGSLSFVQHLASAAVGLPRDAYVMSLTNSSSDPAYLLFSPATVDAS</sequence>
<dbReference type="Proteomes" id="UP001420932">
    <property type="component" value="Unassembled WGS sequence"/>
</dbReference>
<organism evidence="1 2">
    <name type="scientific">Stephania yunnanensis</name>
    <dbReference type="NCBI Taxonomy" id="152371"/>
    <lineage>
        <taxon>Eukaryota</taxon>
        <taxon>Viridiplantae</taxon>
        <taxon>Streptophyta</taxon>
        <taxon>Embryophyta</taxon>
        <taxon>Tracheophyta</taxon>
        <taxon>Spermatophyta</taxon>
        <taxon>Magnoliopsida</taxon>
        <taxon>Ranunculales</taxon>
        <taxon>Menispermaceae</taxon>
        <taxon>Menispermoideae</taxon>
        <taxon>Cissampelideae</taxon>
        <taxon>Stephania</taxon>
    </lineage>
</organism>
<dbReference type="AlphaFoldDB" id="A0AAP0JK52"/>
<proteinExistence type="predicted"/>
<comment type="caution">
    <text evidence="1">The sequence shown here is derived from an EMBL/GenBank/DDBJ whole genome shotgun (WGS) entry which is preliminary data.</text>
</comment>
<protein>
    <submittedName>
        <fullName evidence="1">Uncharacterized protein</fullName>
    </submittedName>
</protein>
<accession>A0AAP0JK52</accession>
<evidence type="ECO:0000313" key="2">
    <source>
        <dbReference type="Proteomes" id="UP001420932"/>
    </source>
</evidence>
<keyword evidence="2" id="KW-1185">Reference proteome</keyword>
<evidence type="ECO:0000313" key="1">
    <source>
        <dbReference type="EMBL" id="KAK9135538.1"/>
    </source>
</evidence>
<dbReference type="EMBL" id="JBBNAF010000006">
    <property type="protein sequence ID" value="KAK9135538.1"/>
    <property type="molecule type" value="Genomic_DNA"/>
</dbReference>
<name>A0AAP0JK52_9MAGN</name>